<evidence type="ECO:0008006" key="2">
    <source>
        <dbReference type="Google" id="ProtNLM"/>
    </source>
</evidence>
<protein>
    <recommendedName>
        <fullName evidence="2">DUF4177 domain-containing protein</fullName>
    </recommendedName>
</protein>
<evidence type="ECO:0000313" key="1">
    <source>
        <dbReference type="EMBL" id="DAE12468.1"/>
    </source>
</evidence>
<organism evidence="1">
    <name type="scientific">CrAss-like virus sp. ctjK323</name>
    <dbReference type="NCBI Taxonomy" id="2825839"/>
    <lineage>
        <taxon>Viruses</taxon>
        <taxon>Duplodnaviria</taxon>
        <taxon>Heunggongvirae</taxon>
        <taxon>Uroviricota</taxon>
        <taxon>Caudoviricetes</taxon>
        <taxon>Crassvirales</taxon>
    </lineage>
</organism>
<proteinExistence type="predicted"/>
<name>A0A8S5Q1R7_9CAUD</name>
<dbReference type="EMBL" id="BK015552">
    <property type="protein sequence ID" value="DAE12468.1"/>
    <property type="molecule type" value="Genomic_DNA"/>
</dbReference>
<accession>A0A8S5Q1R7</accession>
<reference evidence="1" key="1">
    <citation type="journal article" date="2021" name="Proc. Natl. Acad. Sci. U.S.A.">
        <title>A Catalog of Tens of Thousands of Viruses from Human Metagenomes Reveals Hidden Associations with Chronic Diseases.</title>
        <authorList>
            <person name="Tisza M.J."/>
            <person name="Buck C.B."/>
        </authorList>
    </citation>
    <scope>NUCLEOTIDE SEQUENCE</scope>
    <source>
        <strain evidence="1">CtjK323</strain>
    </source>
</reference>
<sequence length="77" mass="8977">MKKYEYKLEAYNFNVSISLAMNIERTLNKEGSEGWELVQWLPCPKTLNTTSLTQSTQKSLNVLATWKREVSHNNIKE</sequence>